<dbReference type="EMBL" id="CP084930">
    <property type="protein sequence ID" value="USI72796.1"/>
    <property type="molecule type" value="Genomic_DNA"/>
</dbReference>
<protein>
    <recommendedName>
        <fullName evidence="4">Secreted protein</fullName>
    </recommendedName>
</protein>
<reference evidence="2" key="1">
    <citation type="journal article" date="2022" name="Toxins">
        <title>Genomic Analysis of Sphingopyxis sp. USTB-05 for Biodegrading Cyanobacterial Hepatotoxins.</title>
        <authorList>
            <person name="Liu C."/>
            <person name="Xu Q."/>
            <person name="Zhao Z."/>
            <person name="Zhang H."/>
            <person name="Liu X."/>
            <person name="Yin C."/>
            <person name="Liu Y."/>
            <person name="Yan H."/>
        </authorList>
    </citation>
    <scope>NUCLEOTIDE SEQUENCE</scope>
    <source>
        <strain evidence="2">NBD5</strain>
    </source>
</reference>
<evidence type="ECO:0000313" key="2">
    <source>
        <dbReference type="EMBL" id="USI72796.1"/>
    </source>
</evidence>
<sequence>MRAALIIGLTLCVPAAAGAVRAAEAPSPDAIARTIDQRGPAEAVRTLAARHQWDATLSRIGSGDARWLALAARLRRGSDAGDSEALDGALSEAIARNPAGVLRTFGQGVRAADVCHDRAIEPSGDQVRRFTHDTQAALHRVSDPALAPARDACLAALRAS</sequence>
<dbReference type="Proteomes" id="UP001056937">
    <property type="component" value="Chromosome 1"/>
</dbReference>
<evidence type="ECO:0000313" key="3">
    <source>
        <dbReference type="Proteomes" id="UP001056937"/>
    </source>
</evidence>
<evidence type="ECO:0000256" key="1">
    <source>
        <dbReference type="SAM" id="SignalP"/>
    </source>
</evidence>
<keyword evidence="1" id="KW-0732">Signal</keyword>
<dbReference type="RefSeq" id="WP_252166605.1">
    <property type="nucleotide sequence ID" value="NZ_CP084930.1"/>
</dbReference>
<organism evidence="2 3">
    <name type="scientific">Sphingomonas morindae</name>
    <dbReference type="NCBI Taxonomy" id="1541170"/>
    <lineage>
        <taxon>Bacteria</taxon>
        <taxon>Pseudomonadati</taxon>
        <taxon>Pseudomonadota</taxon>
        <taxon>Alphaproteobacteria</taxon>
        <taxon>Sphingomonadales</taxon>
        <taxon>Sphingomonadaceae</taxon>
        <taxon>Sphingomonas</taxon>
    </lineage>
</organism>
<evidence type="ECO:0008006" key="4">
    <source>
        <dbReference type="Google" id="ProtNLM"/>
    </source>
</evidence>
<proteinExistence type="predicted"/>
<accession>A0ABY4X7A4</accession>
<gene>
    <name evidence="2" type="ORF">LHA26_16230</name>
</gene>
<keyword evidence="3" id="KW-1185">Reference proteome</keyword>
<feature type="chain" id="PRO_5046564939" description="Secreted protein" evidence="1">
    <location>
        <begin position="23"/>
        <end position="160"/>
    </location>
</feature>
<name>A0ABY4X7A4_9SPHN</name>
<feature type="signal peptide" evidence="1">
    <location>
        <begin position="1"/>
        <end position="22"/>
    </location>
</feature>